<keyword evidence="2" id="KW-1185">Reference proteome</keyword>
<reference evidence="1" key="1">
    <citation type="submission" date="2008-12" db="EMBL/GenBank/DDBJ databases">
        <title>Complete sequence of Chloroflexus aggregans DSM 9485.</title>
        <authorList>
            <consortium name="US DOE Joint Genome Institute"/>
            <person name="Lucas S."/>
            <person name="Copeland A."/>
            <person name="Lapidus A."/>
            <person name="Glavina del Rio T."/>
            <person name="Dalin E."/>
            <person name="Tice H."/>
            <person name="Pitluck S."/>
            <person name="Foster B."/>
            <person name="Larimer F."/>
            <person name="Land M."/>
            <person name="Hauser L."/>
            <person name="Kyrpides N."/>
            <person name="Mikhailova N."/>
            <person name="Bryant D."/>
            <person name="Richardson P."/>
        </authorList>
    </citation>
    <scope>NUCLEOTIDE SEQUENCE</scope>
    <source>
        <strain evidence="1">DSM 9485</strain>
    </source>
</reference>
<name>B8G748_CHLAD</name>
<protein>
    <submittedName>
        <fullName evidence="1">Uncharacterized protein</fullName>
    </submittedName>
</protein>
<dbReference type="Proteomes" id="UP000002508">
    <property type="component" value="Chromosome"/>
</dbReference>
<dbReference type="KEGG" id="cag:Cagg_1092"/>
<dbReference type="EMBL" id="CP001337">
    <property type="protein sequence ID" value="ACL24005.1"/>
    <property type="molecule type" value="Genomic_DNA"/>
</dbReference>
<dbReference type="STRING" id="326427.Cagg_1092"/>
<gene>
    <name evidence="1" type="ordered locus">Cagg_1092</name>
</gene>
<proteinExistence type="predicted"/>
<evidence type="ECO:0000313" key="2">
    <source>
        <dbReference type="Proteomes" id="UP000002508"/>
    </source>
</evidence>
<organism evidence="1 2">
    <name type="scientific">Chloroflexus aggregans (strain MD-66 / DSM 9485)</name>
    <dbReference type="NCBI Taxonomy" id="326427"/>
    <lineage>
        <taxon>Bacteria</taxon>
        <taxon>Bacillati</taxon>
        <taxon>Chloroflexota</taxon>
        <taxon>Chloroflexia</taxon>
        <taxon>Chloroflexales</taxon>
        <taxon>Chloroflexineae</taxon>
        <taxon>Chloroflexaceae</taxon>
        <taxon>Chloroflexus</taxon>
    </lineage>
</organism>
<dbReference type="HOGENOM" id="CLU_2599653_0_0_0"/>
<evidence type="ECO:0000313" key="1">
    <source>
        <dbReference type="EMBL" id="ACL24005.1"/>
    </source>
</evidence>
<dbReference type="AlphaFoldDB" id="B8G748"/>
<sequence>MGGLAQFLSGVNFRVTIQKYCKKDGESMTLQASLPCRRSPVLSWFVWRGAQRLKSTGLAGHEASVGGGVVPAMSLPGVV</sequence>
<accession>B8G748</accession>